<name>A0ABU7C0J7_9TELE</name>
<feature type="non-terminal residue" evidence="2">
    <location>
        <position position="1"/>
    </location>
</feature>
<dbReference type="EMBL" id="JAHUTI010073556">
    <property type="protein sequence ID" value="MED6256208.1"/>
    <property type="molecule type" value="Genomic_DNA"/>
</dbReference>
<proteinExistence type="predicted"/>
<keyword evidence="1" id="KW-1133">Transmembrane helix</keyword>
<keyword evidence="1" id="KW-0472">Membrane</keyword>
<protein>
    <submittedName>
        <fullName evidence="2">Uncharacterized protein</fullName>
    </submittedName>
</protein>
<keyword evidence="1" id="KW-0812">Transmembrane</keyword>
<reference evidence="2 3" key="1">
    <citation type="submission" date="2021-07" db="EMBL/GenBank/DDBJ databases">
        <authorList>
            <person name="Palmer J.M."/>
        </authorList>
    </citation>
    <scope>NUCLEOTIDE SEQUENCE [LARGE SCALE GENOMIC DNA]</scope>
    <source>
        <strain evidence="2 3">AT_MEX2019</strain>
        <tissue evidence="2">Muscle</tissue>
    </source>
</reference>
<evidence type="ECO:0000313" key="2">
    <source>
        <dbReference type="EMBL" id="MED6256208.1"/>
    </source>
</evidence>
<dbReference type="Proteomes" id="UP001345963">
    <property type="component" value="Unassembled WGS sequence"/>
</dbReference>
<keyword evidence="3" id="KW-1185">Reference proteome</keyword>
<evidence type="ECO:0000256" key="1">
    <source>
        <dbReference type="SAM" id="Phobius"/>
    </source>
</evidence>
<evidence type="ECO:0000313" key="3">
    <source>
        <dbReference type="Proteomes" id="UP001345963"/>
    </source>
</evidence>
<gene>
    <name evidence="2" type="ORF">ATANTOWER_021846</name>
</gene>
<accession>A0ABU7C0J7</accession>
<comment type="caution">
    <text evidence="2">The sequence shown here is derived from an EMBL/GenBank/DDBJ whole genome shotgun (WGS) entry which is preliminary data.</text>
</comment>
<sequence>LPVFSDPLSNLPQQYTVWFNYSPLVPPVTTYSMPVYLPVFHVLLFYTLDASQLELKVENFSFISKLYLGEWMNTALHIDGI</sequence>
<organism evidence="2 3">
    <name type="scientific">Ataeniobius toweri</name>
    <dbReference type="NCBI Taxonomy" id="208326"/>
    <lineage>
        <taxon>Eukaryota</taxon>
        <taxon>Metazoa</taxon>
        <taxon>Chordata</taxon>
        <taxon>Craniata</taxon>
        <taxon>Vertebrata</taxon>
        <taxon>Euteleostomi</taxon>
        <taxon>Actinopterygii</taxon>
        <taxon>Neopterygii</taxon>
        <taxon>Teleostei</taxon>
        <taxon>Neoteleostei</taxon>
        <taxon>Acanthomorphata</taxon>
        <taxon>Ovalentaria</taxon>
        <taxon>Atherinomorphae</taxon>
        <taxon>Cyprinodontiformes</taxon>
        <taxon>Goodeidae</taxon>
        <taxon>Ataeniobius</taxon>
    </lineage>
</organism>
<feature type="transmembrane region" description="Helical" evidence="1">
    <location>
        <begin position="28"/>
        <end position="48"/>
    </location>
</feature>